<proteinExistence type="inferred from homology"/>
<dbReference type="PANTHER" id="PTHR34653:SF1">
    <property type="entry name" value="FLAGELLAR HOOK-BASAL BODY COMPLEX PROTEIN FLIE"/>
    <property type="match status" value="1"/>
</dbReference>
<keyword evidence="6" id="KW-0282">Flagellum</keyword>
<evidence type="ECO:0000256" key="1">
    <source>
        <dbReference type="ARBA" id="ARBA00004117"/>
    </source>
</evidence>
<dbReference type="PANTHER" id="PTHR34653">
    <property type="match status" value="1"/>
</dbReference>
<evidence type="ECO:0000313" key="7">
    <source>
        <dbReference type="Proteomes" id="UP000322997"/>
    </source>
</evidence>
<evidence type="ECO:0000256" key="2">
    <source>
        <dbReference type="ARBA" id="ARBA00009272"/>
    </source>
</evidence>
<dbReference type="GO" id="GO:0009425">
    <property type="term" value="C:bacterial-type flagellum basal body"/>
    <property type="evidence" value="ECO:0007669"/>
    <property type="project" value="UniProtKB-SubCell"/>
</dbReference>
<dbReference type="HAMAP" id="MF_00724">
    <property type="entry name" value="FliE"/>
    <property type="match status" value="1"/>
</dbReference>
<dbReference type="GO" id="GO:0003774">
    <property type="term" value="F:cytoskeletal motor activity"/>
    <property type="evidence" value="ECO:0007669"/>
    <property type="project" value="InterPro"/>
</dbReference>
<comment type="caution">
    <text evidence="6">The sequence shown here is derived from an EMBL/GenBank/DDBJ whole genome shotgun (WGS) entry which is preliminary data.</text>
</comment>
<protein>
    <recommendedName>
        <fullName evidence="4 5">Flagellar hook-basal body complex protein FliE</fullName>
    </recommendedName>
</protein>
<organism evidence="6 7">
    <name type="scientific">Rossellomorea marisflavi</name>
    <dbReference type="NCBI Taxonomy" id="189381"/>
    <lineage>
        <taxon>Bacteria</taxon>
        <taxon>Bacillati</taxon>
        <taxon>Bacillota</taxon>
        <taxon>Bacilli</taxon>
        <taxon>Bacillales</taxon>
        <taxon>Bacillaceae</taxon>
        <taxon>Rossellomorea</taxon>
    </lineage>
</organism>
<dbReference type="NCBIfam" id="TIGR00205">
    <property type="entry name" value="fliE"/>
    <property type="match status" value="1"/>
</dbReference>
<evidence type="ECO:0000256" key="5">
    <source>
        <dbReference type="NCBIfam" id="TIGR00205"/>
    </source>
</evidence>
<accession>A0A5D4RWY8</accession>
<evidence type="ECO:0000313" key="6">
    <source>
        <dbReference type="EMBL" id="TYS54358.1"/>
    </source>
</evidence>
<evidence type="ECO:0000256" key="4">
    <source>
        <dbReference type="HAMAP-Rule" id="MF_00724"/>
    </source>
</evidence>
<keyword evidence="6" id="KW-0969">Cilium</keyword>
<comment type="subcellular location">
    <subcellularLocation>
        <location evidence="1 4">Bacterial flagellum basal body</location>
    </subcellularLocation>
</comment>
<evidence type="ECO:0000256" key="3">
    <source>
        <dbReference type="ARBA" id="ARBA00023143"/>
    </source>
</evidence>
<keyword evidence="6" id="KW-0966">Cell projection</keyword>
<dbReference type="PRINTS" id="PR01006">
    <property type="entry name" value="FLGHOOKFLIE"/>
</dbReference>
<gene>
    <name evidence="4 6" type="primary">fliE</name>
    <name evidence="6" type="ORF">FZC83_11675</name>
</gene>
<dbReference type="Pfam" id="PF02049">
    <property type="entry name" value="FliE"/>
    <property type="match status" value="1"/>
</dbReference>
<dbReference type="GO" id="GO:0005198">
    <property type="term" value="F:structural molecule activity"/>
    <property type="evidence" value="ECO:0007669"/>
    <property type="project" value="UniProtKB-UniRule"/>
</dbReference>
<reference evidence="6 7" key="1">
    <citation type="submission" date="2019-08" db="EMBL/GenBank/DDBJ databases">
        <title>Bacillus genomes from the desert of Cuatro Cienegas, Coahuila.</title>
        <authorList>
            <person name="Olmedo-Alvarez G."/>
        </authorList>
    </citation>
    <scope>NUCLEOTIDE SEQUENCE [LARGE SCALE GENOMIC DNA]</scope>
    <source>
        <strain evidence="6 7">CH108_3D</strain>
    </source>
</reference>
<dbReference type="AlphaFoldDB" id="A0A5D4RWY8"/>
<sequence length="87" mass="9794">MMIPSVNINETKTGEAGFGKVLKDTIDEVNKSQLQSDEMTKKLVMGENVDLHSVMIASQKASITMQTTMEVRNKVIEAYQEIMRMPM</sequence>
<keyword evidence="3 4" id="KW-0975">Bacterial flagellum</keyword>
<dbReference type="InterPro" id="IPR001624">
    <property type="entry name" value="FliE"/>
</dbReference>
<comment type="similarity">
    <text evidence="2 4">Belongs to the FliE family.</text>
</comment>
<dbReference type="GO" id="GO:0071973">
    <property type="term" value="P:bacterial-type flagellum-dependent cell motility"/>
    <property type="evidence" value="ECO:0007669"/>
    <property type="project" value="InterPro"/>
</dbReference>
<dbReference type="Proteomes" id="UP000322997">
    <property type="component" value="Unassembled WGS sequence"/>
</dbReference>
<dbReference type="EMBL" id="VTEQ01000003">
    <property type="protein sequence ID" value="TYS54358.1"/>
    <property type="molecule type" value="Genomic_DNA"/>
</dbReference>
<name>A0A5D4RWY8_9BACI</name>